<reference evidence="3 4" key="1">
    <citation type="submission" date="2016-03" db="EMBL/GenBank/DDBJ databases">
        <title>Trachymyrmex septentrionalis WGS genome.</title>
        <authorList>
            <person name="Nygaard S."/>
            <person name="Hu H."/>
            <person name="Boomsma J."/>
            <person name="Zhang G."/>
        </authorList>
    </citation>
    <scope>NUCLEOTIDE SEQUENCE [LARGE SCALE GENOMIC DNA]</scope>
    <source>
        <strain evidence="3">Tsep2-gDNA-1</strain>
        <tissue evidence="3">Whole body</tissue>
    </source>
</reference>
<dbReference type="EMBL" id="KQ981820">
    <property type="protein sequence ID" value="KYN35222.1"/>
    <property type="molecule type" value="Genomic_DNA"/>
</dbReference>
<dbReference type="InterPro" id="IPR015267">
    <property type="entry name" value="PPP4R2"/>
</dbReference>
<dbReference type="GO" id="GO:0005634">
    <property type="term" value="C:nucleus"/>
    <property type="evidence" value="ECO:0007669"/>
    <property type="project" value="TreeGrafter"/>
</dbReference>
<evidence type="ECO:0000313" key="3">
    <source>
        <dbReference type="EMBL" id="KYN35222.1"/>
    </source>
</evidence>
<feature type="compositionally biased region" description="Low complexity" evidence="2">
    <location>
        <begin position="174"/>
        <end position="197"/>
    </location>
</feature>
<name>A0A195F4X5_9HYME</name>
<comment type="similarity">
    <text evidence="1">Belongs to the PPP4R2 family.</text>
</comment>
<evidence type="ECO:0000256" key="1">
    <source>
        <dbReference type="ARBA" id="ARBA00009207"/>
    </source>
</evidence>
<feature type="compositionally biased region" description="Basic and acidic residues" evidence="2">
    <location>
        <begin position="496"/>
        <end position="505"/>
    </location>
</feature>
<feature type="compositionally biased region" description="Basic and acidic residues" evidence="2">
    <location>
        <begin position="396"/>
        <end position="408"/>
    </location>
</feature>
<sequence>MENLEEVLQALDEFQKMRPSVIPQELEDYLCWVAKTGDPVYQWPLIKTLVREKLTRVMTDFYESCPTLELAPCPNVEHFNYDIMKSNLLERLESFANAPFTVQRICELLTAPRKEYNRVDKFMRAIEKNILVVSTREPGPITRRGETGDGMVNGSVEEDAASVTQQPPPPSPSQPSSQPSSQTTQPQPAQPVQPTSQDVEMEYWEKDCSSTVTISVHTVENEPPLMHSGVIPASDSTLTKNLFAEETVREKLEQVTSRTDISATNYITAVSDFSTISNLNLQPHAPVLEAIATAVPVVQSLPAVGTVSEDSMVPSTDIAVAIMNEDTNSQPNLDMENEEIEANTATATTSTTSVSTAATTTVTVVATVIPLTDDESLLQTDVEMKSDALTDDTESVEERARDKPKEEESSILEDLDEENLRSTSSQNTNTTALVKSQSMEKDSTVPSNECVSAVIVSNTEALYKTEKSEIHSKEESETISSTECFARDQSISQKTESVEEMDKVLEAIPTTASSSSNTNRQEEQESDNNDNLNIMEISNDKMVLVESMTESDPISSVEKSKEATSIIEKLDPVSPTVETIESSDNVSCRSPKDDKLIDDQDDNLANSQGNKATAGITIKGNQSSVIESIACRKESEELMEVDDEESLSTFQQDEPMEQEAMEELPKS</sequence>
<dbReference type="PANTHER" id="PTHR16487:SF0">
    <property type="entry name" value="PROTEIN PHOSPHATASE 4 REGULATORY SUBUNIT 2-RELATED"/>
    <property type="match status" value="1"/>
</dbReference>
<dbReference type="PANTHER" id="PTHR16487">
    <property type="entry name" value="PPP4R2-RELATED PROTEIN"/>
    <property type="match status" value="1"/>
</dbReference>
<evidence type="ECO:0000313" key="4">
    <source>
        <dbReference type="Proteomes" id="UP000078541"/>
    </source>
</evidence>
<feature type="region of interest" description="Disordered" evidence="2">
    <location>
        <begin position="385"/>
        <end position="447"/>
    </location>
</feature>
<feature type="compositionally biased region" description="Acidic residues" evidence="2">
    <location>
        <begin position="654"/>
        <end position="667"/>
    </location>
</feature>
<feature type="compositionally biased region" description="Polar residues" evidence="2">
    <location>
        <begin position="421"/>
        <end position="437"/>
    </location>
</feature>
<organism evidence="3 4">
    <name type="scientific">Trachymyrmex septentrionalis</name>
    <dbReference type="NCBI Taxonomy" id="34720"/>
    <lineage>
        <taxon>Eukaryota</taxon>
        <taxon>Metazoa</taxon>
        <taxon>Ecdysozoa</taxon>
        <taxon>Arthropoda</taxon>
        <taxon>Hexapoda</taxon>
        <taxon>Insecta</taxon>
        <taxon>Pterygota</taxon>
        <taxon>Neoptera</taxon>
        <taxon>Endopterygota</taxon>
        <taxon>Hymenoptera</taxon>
        <taxon>Apocrita</taxon>
        <taxon>Aculeata</taxon>
        <taxon>Formicoidea</taxon>
        <taxon>Formicidae</taxon>
        <taxon>Myrmicinae</taxon>
        <taxon>Trachymyrmex</taxon>
    </lineage>
</organism>
<keyword evidence="4" id="KW-1185">Reference proteome</keyword>
<dbReference type="GO" id="GO:0019888">
    <property type="term" value="F:protein phosphatase regulator activity"/>
    <property type="evidence" value="ECO:0007669"/>
    <property type="project" value="InterPro"/>
</dbReference>
<dbReference type="STRING" id="34720.A0A195F4X5"/>
<dbReference type="GO" id="GO:0030289">
    <property type="term" value="C:protein phosphatase 4 complex"/>
    <property type="evidence" value="ECO:0007669"/>
    <property type="project" value="InterPro"/>
</dbReference>
<accession>A0A195F4X5</accession>
<dbReference type="Pfam" id="PF09184">
    <property type="entry name" value="PPP4R2"/>
    <property type="match status" value="1"/>
</dbReference>
<proteinExistence type="inferred from homology"/>
<dbReference type="GO" id="GO:0005737">
    <property type="term" value="C:cytoplasm"/>
    <property type="evidence" value="ECO:0007669"/>
    <property type="project" value="TreeGrafter"/>
</dbReference>
<feature type="compositionally biased region" description="Polar residues" evidence="2">
    <location>
        <begin position="576"/>
        <end position="588"/>
    </location>
</feature>
<feature type="region of interest" description="Disordered" evidence="2">
    <location>
        <begin position="137"/>
        <end position="198"/>
    </location>
</feature>
<feature type="compositionally biased region" description="Basic and acidic residues" evidence="2">
    <location>
        <begin position="467"/>
        <end position="476"/>
    </location>
</feature>
<feature type="region of interest" description="Disordered" evidence="2">
    <location>
        <begin position="467"/>
        <end position="532"/>
    </location>
</feature>
<feature type="compositionally biased region" description="Polar residues" evidence="2">
    <location>
        <begin position="510"/>
        <end position="519"/>
    </location>
</feature>
<dbReference type="Proteomes" id="UP000078541">
    <property type="component" value="Unassembled WGS sequence"/>
</dbReference>
<feature type="compositionally biased region" description="Acidic residues" evidence="2">
    <location>
        <begin position="637"/>
        <end position="646"/>
    </location>
</feature>
<protein>
    <submittedName>
        <fullName evidence="3">Serine/threonine-protein phosphatase 4 regulatory subunit 2</fullName>
    </submittedName>
</protein>
<gene>
    <name evidence="3" type="ORF">ALC56_10397</name>
</gene>
<feature type="region of interest" description="Disordered" evidence="2">
    <location>
        <begin position="547"/>
        <end position="595"/>
    </location>
</feature>
<evidence type="ECO:0000256" key="2">
    <source>
        <dbReference type="SAM" id="MobiDB-lite"/>
    </source>
</evidence>
<feature type="region of interest" description="Disordered" evidence="2">
    <location>
        <begin position="637"/>
        <end position="667"/>
    </location>
</feature>
<dbReference type="AlphaFoldDB" id="A0A195F4X5"/>